<dbReference type="InterPro" id="IPR050575">
    <property type="entry name" value="BMC_shell"/>
</dbReference>
<name>A0ABS6FHW8_9FIRM</name>
<dbReference type="RefSeq" id="WP_216549611.1">
    <property type="nucleotide sequence ID" value="NZ_JAHLQO010000005.1"/>
</dbReference>
<evidence type="ECO:0000256" key="2">
    <source>
        <dbReference type="SAM" id="MobiDB-lite"/>
    </source>
</evidence>
<evidence type="ECO:0000313" key="6">
    <source>
        <dbReference type="Proteomes" id="UP000783742"/>
    </source>
</evidence>
<sequence>MNRALGLIEVIGLTNAIIVADTMLKAANVQMENVEITKGMGFVTVKISGDVGAVKAAIDSGKSLAISFDKFVSSKVIPRPAKGLDSVFDLDKENRKDNKSKEIKDNKSKEVKENSPKVSDKETKNAETKVETKEAKVETKEAKEETKVVEKDKISTKEAKTKTDNAKLKVKKSQTEDKIDKNPKVSE</sequence>
<gene>
    <name evidence="5" type="ORF">KQI68_07980</name>
</gene>
<evidence type="ECO:0000259" key="3">
    <source>
        <dbReference type="PROSITE" id="PS51930"/>
    </source>
</evidence>
<evidence type="ECO:0000259" key="4">
    <source>
        <dbReference type="PROSITE" id="PS51931"/>
    </source>
</evidence>
<protein>
    <submittedName>
        <fullName evidence="5">BMC domain-containing protein</fullName>
    </submittedName>
</protein>
<comment type="caution">
    <text evidence="5">The sequence shown here is derived from an EMBL/GenBank/DDBJ whole genome shotgun (WGS) entry which is preliminary data.</text>
</comment>
<dbReference type="PROSITE" id="PS51930">
    <property type="entry name" value="BMC_2"/>
    <property type="match status" value="1"/>
</dbReference>
<dbReference type="InterPro" id="IPR000249">
    <property type="entry name" value="BMC_dom"/>
</dbReference>
<evidence type="ECO:0000313" key="5">
    <source>
        <dbReference type="EMBL" id="MBU5669772.1"/>
    </source>
</evidence>
<dbReference type="EMBL" id="JAHLQO010000005">
    <property type="protein sequence ID" value="MBU5669772.1"/>
    <property type="molecule type" value="Genomic_DNA"/>
</dbReference>
<dbReference type="Proteomes" id="UP000783742">
    <property type="component" value="Unassembled WGS sequence"/>
</dbReference>
<proteinExistence type="inferred from homology"/>
<keyword evidence="6" id="KW-1185">Reference proteome</keyword>
<dbReference type="PANTHER" id="PTHR33941">
    <property type="entry name" value="PROPANEDIOL UTILIZATION PROTEIN PDUA"/>
    <property type="match status" value="1"/>
</dbReference>
<feature type="domain" description="BMC circularly permuted" evidence="4">
    <location>
        <begin position="1"/>
        <end position="71"/>
    </location>
</feature>
<dbReference type="InterPro" id="IPR044872">
    <property type="entry name" value="CcmK/CsoS1_BMC"/>
</dbReference>
<organism evidence="5 6">
    <name type="scientific">Peptoniphilus ovalis</name>
    <dbReference type="NCBI Taxonomy" id="2841503"/>
    <lineage>
        <taxon>Bacteria</taxon>
        <taxon>Bacillati</taxon>
        <taxon>Bacillota</taxon>
        <taxon>Tissierellia</taxon>
        <taxon>Tissierellales</taxon>
        <taxon>Peptoniphilaceae</taxon>
        <taxon>Peptoniphilus</taxon>
    </lineage>
</organism>
<feature type="domain" description="BMC" evidence="3">
    <location>
        <begin position="4"/>
        <end position="89"/>
    </location>
</feature>
<evidence type="ECO:0000256" key="1">
    <source>
        <dbReference type="PROSITE-ProRule" id="PRU01278"/>
    </source>
</evidence>
<comment type="similarity">
    <text evidence="1">Belongs to the bacterial microcompartments protein family.</text>
</comment>
<dbReference type="SMART" id="SM00877">
    <property type="entry name" value="BMC"/>
    <property type="match status" value="1"/>
</dbReference>
<dbReference type="InterPro" id="IPR044870">
    <property type="entry name" value="BMC_CP"/>
</dbReference>
<dbReference type="Pfam" id="PF00936">
    <property type="entry name" value="BMC"/>
    <property type="match status" value="1"/>
</dbReference>
<feature type="region of interest" description="Disordered" evidence="2">
    <location>
        <begin position="94"/>
        <end position="187"/>
    </location>
</feature>
<dbReference type="PANTHER" id="PTHR33941:SF11">
    <property type="entry name" value="BACTERIAL MICROCOMPARTMENT SHELL PROTEIN PDUJ"/>
    <property type="match status" value="1"/>
</dbReference>
<reference evidence="5 6" key="1">
    <citation type="submission" date="2021-06" db="EMBL/GenBank/DDBJ databases">
        <authorList>
            <person name="Sun Q."/>
            <person name="Li D."/>
        </authorList>
    </citation>
    <scope>NUCLEOTIDE SEQUENCE [LARGE SCALE GENOMIC DNA]</scope>
    <source>
        <strain evidence="5 6">MSJ-1</strain>
    </source>
</reference>
<accession>A0ABS6FHW8</accession>
<dbReference type="PROSITE" id="PS51931">
    <property type="entry name" value="BMC_CP"/>
    <property type="match status" value="1"/>
</dbReference>